<organism evidence="2 3">
    <name type="scientific">Candidatus Enterococcus moelleringii</name>
    <dbReference type="NCBI Taxonomy" id="2815325"/>
    <lineage>
        <taxon>Bacteria</taxon>
        <taxon>Bacillati</taxon>
        <taxon>Bacillota</taxon>
        <taxon>Bacilli</taxon>
        <taxon>Lactobacillales</taxon>
        <taxon>Enterococcaceae</taxon>
        <taxon>Enterococcus</taxon>
    </lineage>
</organism>
<sequence>MLLTYPAVFFMTDDDSIPFYIVFPDVEGVGTQGKSITDGMEMASDYLGLMLADLLEQNEKLPKPSKVNSIDVPQVASEIEVDYIPEESFVTLVSVNLSEYLEMNELKKKTLTIPKWADKLGMDLKINFSQTLVEAIVEKAQQQ</sequence>
<evidence type="ECO:0000259" key="1">
    <source>
        <dbReference type="Pfam" id="PF15919"/>
    </source>
</evidence>
<dbReference type="Proteomes" id="UP000664601">
    <property type="component" value="Unassembled WGS sequence"/>
</dbReference>
<evidence type="ECO:0000313" key="3">
    <source>
        <dbReference type="Proteomes" id="UP000664601"/>
    </source>
</evidence>
<feature type="domain" description="HicB-like antitoxin of toxin-antitoxin system" evidence="1">
    <location>
        <begin position="6"/>
        <end position="71"/>
    </location>
</feature>
<dbReference type="RefSeq" id="WP_207673249.1">
    <property type="nucleotide sequence ID" value="NZ_JAFREM010000014.1"/>
</dbReference>
<reference evidence="2 3" key="1">
    <citation type="submission" date="2021-03" db="EMBL/GenBank/DDBJ databases">
        <title>Enterococcal diversity collection.</title>
        <authorList>
            <person name="Gilmore M.S."/>
            <person name="Schwartzman J."/>
            <person name="Van Tyne D."/>
            <person name="Martin M."/>
            <person name="Earl A.M."/>
            <person name="Manson A.L."/>
            <person name="Straub T."/>
            <person name="Salamzade R."/>
            <person name="Saavedra J."/>
            <person name="Lebreton F."/>
            <person name="Prichula J."/>
            <person name="Schaufler K."/>
            <person name="Gaca A."/>
            <person name="Sgardioli B."/>
            <person name="Wagenaar J."/>
            <person name="Strong T."/>
        </authorList>
    </citation>
    <scope>NUCLEOTIDE SEQUENCE [LARGE SCALE GENOMIC DNA]</scope>
    <source>
        <strain evidence="2 3">669A</strain>
    </source>
</reference>
<dbReference type="InterPro" id="IPR035069">
    <property type="entry name" value="TTHA1013/TTHA0281-like"/>
</dbReference>
<keyword evidence="3" id="KW-1185">Reference proteome</keyword>
<gene>
    <name evidence="2" type="ORF">JZO70_09105</name>
</gene>
<proteinExistence type="predicted"/>
<protein>
    <submittedName>
        <fullName evidence="2">Type II toxin-antitoxin system HicB family antitoxin</fullName>
    </submittedName>
</protein>
<dbReference type="SUPFAM" id="SSF143100">
    <property type="entry name" value="TTHA1013/TTHA0281-like"/>
    <property type="match status" value="1"/>
</dbReference>
<accession>A0ABS3L9P8</accession>
<evidence type="ECO:0000313" key="2">
    <source>
        <dbReference type="EMBL" id="MBO1306317.1"/>
    </source>
</evidence>
<dbReference type="InterPro" id="IPR031807">
    <property type="entry name" value="HicB-like"/>
</dbReference>
<comment type="caution">
    <text evidence="2">The sequence shown here is derived from an EMBL/GenBank/DDBJ whole genome shotgun (WGS) entry which is preliminary data.</text>
</comment>
<dbReference type="EMBL" id="JAFREM010000014">
    <property type="protein sequence ID" value="MBO1306317.1"/>
    <property type="molecule type" value="Genomic_DNA"/>
</dbReference>
<name>A0ABS3L9P8_9ENTE</name>
<dbReference type="Gene3D" id="3.30.160.250">
    <property type="match status" value="1"/>
</dbReference>
<dbReference type="Pfam" id="PF15919">
    <property type="entry name" value="HicB_lk_antitox"/>
    <property type="match status" value="1"/>
</dbReference>